<gene>
    <name evidence="2" type="ORF">DICSQDRAFT_171680</name>
</gene>
<dbReference type="RefSeq" id="XP_007367422.1">
    <property type="nucleotide sequence ID" value="XM_007367360.1"/>
</dbReference>
<feature type="region of interest" description="Disordered" evidence="1">
    <location>
        <begin position="346"/>
        <end position="386"/>
    </location>
</feature>
<feature type="compositionally biased region" description="Basic and acidic residues" evidence="1">
    <location>
        <begin position="350"/>
        <end position="369"/>
    </location>
</feature>
<sequence>MSAIPHYLFRSCRNKDCAKGCVLYIPVSNPDFIPSFNISTADQPTWIAVPCKGCSCLGSQHLHSVEFPDRPSSCGEANYTHATPEPSMPSASQDGFASTYTAPYPAADPEAFPSTAHGPPSGVRRSGPRFGFASRVMQSASFKAQAQKREEREAAASGSGASTSNAFDPTAKAYTTGSQLHSKPEPRKRKRASSPSVSGSAPAHKQTKKEVRVSMETYTVVLVPDTVDAHYGLCKQPSLYALQRLDKEGRVKSVSLPKDKVSNKDIVTAVCNTFKADPRFAVIDSGWHLLRVLSQGTGRSATMELMEGGSMNDITFEVWKKGVNPSIRNAGPGYRHPVFIVLAMPNSPNEVHDSPSHDEPTPSSVHDKTGANTMSTPSEPTHNDYPDWQEMPVPQAHQDLVRHLHYMHPPPVDSEDVDVSWWPESLTLQSPFNTFFSQKKLIEFALRRMEPGTPTYSGVDDEDLVTKWIPEVVFDPLAFIVRLATELKVLEEPKTLLSRTLEKRFVKDFALGPFGLHGVIPILDQLYGFVIYYVPLPAHHRSTAYDHLELISQCALALVKHFKYVKPRWQYDPPGPFRDLSKVYDECEEFLKDATHADWNSTPMKTFAGGSGLQYVTPQELVEILTQSFGHASDASAMNEYSLKAGEFGVGGVFSDLVEPLLDWLPLTHPGYKQYYQTLEVFCSALASRLRTHLQHVQPEPDAVPEPALEEPESSDFHKKMEAASALNKATWRSMVRALVTTLSHPSRPLPEDWPPMGLDRTAQFKILIKLYHSDHNQTESVEWQKITHAITQAIIAKHKST</sequence>
<feature type="region of interest" description="Disordered" evidence="1">
    <location>
        <begin position="78"/>
        <end position="129"/>
    </location>
</feature>
<feature type="region of interest" description="Disordered" evidence="1">
    <location>
        <begin position="141"/>
        <end position="210"/>
    </location>
</feature>
<dbReference type="HOGENOM" id="CLU_350901_0_0_1"/>
<feature type="compositionally biased region" description="Low complexity" evidence="1">
    <location>
        <begin position="193"/>
        <end position="203"/>
    </location>
</feature>
<feature type="compositionally biased region" description="Polar residues" evidence="1">
    <location>
        <begin position="163"/>
        <end position="181"/>
    </location>
</feature>
<reference evidence="2 3" key="1">
    <citation type="journal article" date="2012" name="Science">
        <title>The Paleozoic origin of enzymatic lignin decomposition reconstructed from 31 fungal genomes.</title>
        <authorList>
            <person name="Floudas D."/>
            <person name="Binder M."/>
            <person name="Riley R."/>
            <person name="Barry K."/>
            <person name="Blanchette R.A."/>
            <person name="Henrissat B."/>
            <person name="Martinez A.T."/>
            <person name="Otillar R."/>
            <person name="Spatafora J.W."/>
            <person name="Yadav J.S."/>
            <person name="Aerts A."/>
            <person name="Benoit I."/>
            <person name="Boyd A."/>
            <person name="Carlson A."/>
            <person name="Copeland A."/>
            <person name="Coutinho P.M."/>
            <person name="de Vries R.P."/>
            <person name="Ferreira P."/>
            <person name="Findley K."/>
            <person name="Foster B."/>
            <person name="Gaskell J."/>
            <person name="Glotzer D."/>
            <person name="Gorecki P."/>
            <person name="Heitman J."/>
            <person name="Hesse C."/>
            <person name="Hori C."/>
            <person name="Igarashi K."/>
            <person name="Jurgens J.A."/>
            <person name="Kallen N."/>
            <person name="Kersten P."/>
            <person name="Kohler A."/>
            <person name="Kuees U."/>
            <person name="Kumar T.K.A."/>
            <person name="Kuo A."/>
            <person name="LaButti K."/>
            <person name="Larrondo L.F."/>
            <person name="Lindquist E."/>
            <person name="Ling A."/>
            <person name="Lombard V."/>
            <person name="Lucas S."/>
            <person name="Lundell T."/>
            <person name="Martin R."/>
            <person name="McLaughlin D.J."/>
            <person name="Morgenstern I."/>
            <person name="Morin E."/>
            <person name="Murat C."/>
            <person name="Nagy L.G."/>
            <person name="Nolan M."/>
            <person name="Ohm R.A."/>
            <person name="Patyshakuliyeva A."/>
            <person name="Rokas A."/>
            <person name="Ruiz-Duenas F.J."/>
            <person name="Sabat G."/>
            <person name="Salamov A."/>
            <person name="Samejima M."/>
            <person name="Schmutz J."/>
            <person name="Slot J.C."/>
            <person name="St John F."/>
            <person name="Stenlid J."/>
            <person name="Sun H."/>
            <person name="Sun S."/>
            <person name="Syed K."/>
            <person name="Tsang A."/>
            <person name="Wiebenga A."/>
            <person name="Young D."/>
            <person name="Pisabarro A."/>
            <person name="Eastwood D.C."/>
            <person name="Martin F."/>
            <person name="Cullen D."/>
            <person name="Grigoriev I.V."/>
            <person name="Hibbett D.S."/>
        </authorList>
    </citation>
    <scope>NUCLEOTIDE SEQUENCE [LARGE SCALE GENOMIC DNA]</scope>
    <source>
        <strain evidence="2 3">LYAD-421 SS1</strain>
    </source>
</reference>
<feature type="compositionally biased region" description="Polar residues" evidence="1">
    <location>
        <begin position="89"/>
        <end position="101"/>
    </location>
</feature>
<protein>
    <submittedName>
        <fullName evidence="2">Uncharacterized protein</fullName>
    </submittedName>
</protein>
<name>R7SUQ7_DICSQ</name>
<proteinExistence type="predicted"/>
<dbReference type="EMBL" id="JH719420">
    <property type="protein sequence ID" value="EJF59959.1"/>
    <property type="molecule type" value="Genomic_DNA"/>
</dbReference>
<dbReference type="KEGG" id="dsq:DICSQDRAFT_171680"/>
<dbReference type="AlphaFoldDB" id="R7SUQ7"/>
<dbReference type="Proteomes" id="UP000053319">
    <property type="component" value="Unassembled WGS sequence"/>
</dbReference>
<dbReference type="GeneID" id="18839382"/>
<evidence type="ECO:0000313" key="2">
    <source>
        <dbReference type="EMBL" id="EJF59959.1"/>
    </source>
</evidence>
<accession>R7SUQ7</accession>
<organism evidence="2 3">
    <name type="scientific">Dichomitus squalens (strain LYAD-421)</name>
    <name type="common">Western red white-rot fungus</name>
    <dbReference type="NCBI Taxonomy" id="732165"/>
    <lineage>
        <taxon>Eukaryota</taxon>
        <taxon>Fungi</taxon>
        <taxon>Dikarya</taxon>
        <taxon>Basidiomycota</taxon>
        <taxon>Agaricomycotina</taxon>
        <taxon>Agaricomycetes</taxon>
        <taxon>Polyporales</taxon>
        <taxon>Polyporaceae</taxon>
        <taxon>Dichomitus</taxon>
    </lineage>
</organism>
<feature type="compositionally biased region" description="Polar residues" evidence="1">
    <location>
        <begin position="370"/>
        <end position="380"/>
    </location>
</feature>
<dbReference type="OrthoDB" id="3065975at2759"/>
<evidence type="ECO:0000313" key="3">
    <source>
        <dbReference type="Proteomes" id="UP000053319"/>
    </source>
</evidence>
<evidence type="ECO:0000256" key="1">
    <source>
        <dbReference type="SAM" id="MobiDB-lite"/>
    </source>
</evidence>